<comment type="caution">
    <text evidence="5">The sequence shown here is derived from an EMBL/GenBank/DDBJ whole genome shotgun (WGS) entry which is preliminary data.</text>
</comment>
<dbReference type="InterPro" id="IPR050490">
    <property type="entry name" value="Bact_solute-bd_prot1"/>
</dbReference>
<dbReference type="Pfam" id="PF10518">
    <property type="entry name" value="TAT_signal"/>
    <property type="match status" value="1"/>
</dbReference>
<dbReference type="InterPro" id="IPR006061">
    <property type="entry name" value="SBP_1_CS"/>
</dbReference>
<dbReference type="EMBL" id="PRLF01000031">
    <property type="protein sequence ID" value="RAW63036.1"/>
    <property type="molecule type" value="Genomic_DNA"/>
</dbReference>
<keyword evidence="2" id="KW-0813">Transport</keyword>
<dbReference type="PROSITE" id="PS51257">
    <property type="entry name" value="PROKAR_LIPOPROTEIN"/>
    <property type="match status" value="1"/>
</dbReference>
<organism evidence="5 6">
    <name type="scientific">Faecalibacterium prausnitzii</name>
    <dbReference type="NCBI Taxonomy" id="853"/>
    <lineage>
        <taxon>Bacteria</taxon>
        <taxon>Bacillati</taxon>
        <taxon>Bacillota</taxon>
        <taxon>Clostridia</taxon>
        <taxon>Eubacteriales</taxon>
        <taxon>Oscillospiraceae</taxon>
        <taxon>Faecalibacterium</taxon>
    </lineage>
</organism>
<protein>
    <submittedName>
        <fullName evidence="5">Sugar ABC transporter substrate-binding protein</fullName>
    </submittedName>
</protein>
<dbReference type="Pfam" id="PF01547">
    <property type="entry name" value="SBP_bac_1"/>
    <property type="match status" value="1"/>
</dbReference>
<dbReference type="SUPFAM" id="SSF53850">
    <property type="entry name" value="Periplasmic binding protein-like II"/>
    <property type="match status" value="1"/>
</dbReference>
<dbReference type="PANTHER" id="PTHR43649:SF11">
    <property type="entry name" value="ABC TRANSPORTER SUBSTRATE-BINDING PROTEIN YESO-RELATED"/>
    <property type="match status" value="1"/>
</dbReference>
<accession>A0A329UNX0</accession>
<dbReference type="Gene3D" id="3.40.190.10">
    <property type="entry name" value="Periplasmic binding protein-like II"/>
    <property type="match status" value="2"/>
</dbReference>
<evidence type="ECO:0000256" key="2">
    <source>
        <dbReference type="ARBA" id="ARBA00022448"/>
    </source>
</evidence>
<evidence type="ECO:0000313" key="5">
    <source>
        <dbReference type="EMBL" id="RAW63036.1"/>
    </source>
</evidence>
<comment type="similarity">
    <text evidence="1">Belongs to the bacterial solute-binding protein 1 family.</text>
</comment>
<evidence type="ECO:0000256" key="3">
    <source>
        <dbReference type="ARBA" id="ARBA00022729"/>
    </source>
</evidence>
<dbReference type="PROSITE" id="PS01037">
    <property type="entry name" value="SBP_BACTERIAL_1"/>
    <property type="match status" value="1"/>
</dbReference>
<name>A0A329UNX0_9FIRM</name>
<dbReference type="InterPro" id="IPR006311">
    <property type="entry name" value="TAT_signal"/>
</dbReference>
<feature type="chain" id="PRO_5038332731" evidence="4">
    <location>
        <begin position="28"/>
        <end position="453"/>
    </location>
</feature>
<dbReference type="CDD" id="cd13585">
    <property type="entry name" value="PBP2_TMBP_like"/>
    <property type="match status" value="1"/>
</dbReference>
<dbReference type="PANTHER" id="PTHR43649">
    <property type="entry name" value="ARABINOSE-BINDING PROTEIN-RELATED"/>
    <property type="match status" value="1"/>
</dbReference>
<dbReference type="AlphaFoldDB" id="A0A329UNX0"/>
<dbReference type="PROSITE" id="PS51318">
    <property type="entry name" value="TAT"/>
    <property type="match status" value="1"/>
</dbReference>
<feature type="signal peptide" evidence="4">
    <location>
        <begin position="1"/>
        <end position="27"/>
    </location>
</feature>
<proteinExistence type="inferred from homology"/>
<evidence type="ECO:0000256" key="1">
    <source>
        <dbReference type="ARBA" id="ARBA00008520"/>
    </source>
</evidence>
<evidence type="ECO:0000256" key="4">
    <source>
        <dbReference type="SAM" id="SignalP"/>
    </source>
</evidence>
<dbReference type="InterPro" id="IPR019546">
    <property type="entry name" value="TAT_signal_bac_arc"/>
</dbReference>
<dbReference type="InterPro" id="IPR006059">
    <property type="entry name" value="SBP"/>
</dbReference>
<keyword evidence="3 4" id="KW-0732">Signal</keyword>
<reference evidence="5 6" key="1">
    <citation type="submission" date="2018-02" db="EMBL/GenBank/DDBJ databases">
        <title>Complete genome sequencing of Faecalibacterium prausnitzii strains isolated from the human gut.</title>
        <authorList>
            <person name="Fitzgerald B.C."/>
            <person name="Shkoporov A.N."/>
            <person name="Ross P.R."/>
            <person name="Hill C."/>
        </authorList>
    </citation>
    <scope>NUCLEOTIDE SEQUENCE [LARGE SCALE GENOMIC DNA]</scope>
    <source>
        <strain evidence="5 6">APC924/119</strain>
    </source>
</reference>
<dbReference type="Proteomes" id="UP000250550">
    <property type="component" value="Unassembled WGS sequence"/>
</dbReference>
<sequence length="453" mass="48489">MEEILMKISRRNFLKVAGAAGVASALAACGGASSSTAASSAASGSASAVNGDVTIRFTWWGGQTRHDLTQKVLDKYTELNPNVHFETTPSGWDGYFEKLATDTATGGMADIVQMDYMYISTYAKNGSLADLSSYASDGTLDISNVDDALIDAGTIGGKMVGIPLSTSLVSFIYNPSVLEEAGVTAPQNGWTWDDFVSICKTVKEKTGKYGFGGSAFIDTNLLNYWVREHGVSLFAEDNKSLGFDDVQILTDYFQLWKELIDAGAAPNPDEYEQIATLGNDASPVITGDAAFHQSWNNFGTIGANAGNDTLELLVPPVKKAGEKALWYKPGMFFSVSETSKVKDAAAAFISWFLNSDEANDIMLGERGTPSASNSRDHLTSSGALTQKQVEMFDFVSDAADYCGDTPAPDPSGISEINTQFKNIAYSVFYGQATPAEAAQQFYDEANNILATNN</sequence>
<gene>
    <name evidence="5" type="ORF">C4N21_13825</name>
</gene>
<dbReference type="GO" id="GO:0055085">
    <property type="term" value="P:transmembrane transport"/>
    <property type="evidence" value="ECO:0007669"/>
    <property type="project" value="InterPro"/>
</dbReference>
<evidence type="ECO:0000313" key="6">
    <source>
        <dbReference type="Proteomes" id="UP000250550"/>
    </source>
</evidence>